<dbReference type="KEGG" id="ngr:NAEGRDRAFT_76696"/>
<dbReference type="VEuPathDB" id="AmoebaDB:NAEGRDRAFT_76696"/>
<sequence>MFSIQPSQMHQVMQNIKTAAEKPLTNQLIPTVLNNIDHLSTQQFSDGSIGYIIAYLLVCVYHNRNPEEKWLGKAKTEFEKYIKTSKYKEELLFLKACFEMVGYFENNPTHKHLQSIVDSFYTVKDDCTKLTNIGGVYLLLFFNLFHRSGLSSITSSYAEKGLNYLISSTFFDISQQYVLDKMIVQVLGYYLRYPNFTEYLGIMERMVYSISTPVYRSNLIDELDKQILHLLPNSTSKSFELLCKWRLVVGGFNITIKKIVESESELIVITQTDNRNEIMRIVVGLEAEFISVEEIGTLILKFEPLDNEWRFRITFALLSSFELEDTQKHLIGNIMLQNLRPYLENIDSQGVLLVLSSLDIIPQLLKDNNVWIELVHQYQSAIKEKFDKYEWLDDAAEYYGQMYNVSRMLCMSSKDHENIYQWERDVERYRDLCHENMPEPSYD</sequence>
<keyword evidence="2" id="KW-1185">Reference proteome</keyword>
<reference evidence="1 2" key="1">
    <citation type="journal article" date="2010" name="Cell">
        <title>The genome of Naegleria gruberi illuminates early eukaryotic versatility.</title>
        <authorList>
            <person name="Fritz-Laylin L.K."/>
            <person name="Prochnik S.E."/>
            <person name="Ginger M.L."/>
            <person name="Dacks J.B."/>
            <person name="Carpenter M.L."/>
            <person name="Field M.C."/>
            <person name="Kuo A."/>
            <person name="Paredez A."/>
            <person name="Chapman J."/>
            <person name="Pham J."/>
            <person name="Shu S."/>
            <person name="Neupane R."/>
            <person name="Cipriano M."/>
            <person name="Mancuso J."/>
            <person name="Tu H."/>
            <person name="Salamov A."/>
            <person name="Lindquist E."/>
            <person name="Shapiro H."/>
            <person name="Lucas S."/>
            <person name="Grigoriev I.V."/>
            <person name="Cande W.Z."/>
            <person name="Fulton C."/>
            <person name="Rokhsar D.S."/>
            <person name="Dawson S.C."/>
        </authorList>
    </citation>
    <scope>NUCLEOTIDE SEQUENCE [LARGE SCALE GENOMIC DNA]</scope>
    <source>
        <strain evidence="1 2">NEG-M</strain>
    </source>
</reference>
<dbReference type="GeneID" id="8860343"/>
<dbReference type="InParanoid" id="D2W5K5"/>
<organism evidence="2">
    <name type="scientific">Naegleria gruberi</name>
    <name type="common">Amoeba</name>
    <dbReference type="NCBI Taxonomy" id="5762"/>
    <lineage>
        <taxon>Eukaryota</taxon>
        <taxon>Discoba</taxon>
        <taxon>Heterolobosea</taxon>
        <taxon>Tetramitia</taxon>
        <taxon>Eutetramitia</taxon>
        <taxon>Vahlkampfiidae</taxon>
        <taxon>Naegleria</taxon>
    </lineage>
</organism>
<protein>
    <submittedName>
        <fullName evidence="1">Predicted protein</fullName>
    </submittedName>
</protein>
<accession>D2W5K5</accession>
<evidence type="ECO:0000313" key="2">
    <source>
        <dbReference type="Proteomes" id="UP000006671"/>
    </source>
</evidence>
<dbReference type="EMBL" id="GG739091">
    <property type="protein sequence ID" value="EFC35648.1"/>
    <property type="molecule type" value="Genomic_DNA"/>
</dbReference>
<gene>
    <name evidence="1" type="ORF">NAEGRDRAFT_76696</name>
</gene>
<evidence type="ECO:0000313" key="1">
    <source>
        <dbReference type="EMBL" id="EFC35648.1"/>
    </source>
</evidence>
<proteinExistence type="predicted"/>
<dbReference type="AlphaFoldDB" id="D2W5K5"/>
<dbReference type="Proteomes" id="UP000006671">
    <property type="component" value="Unassembled WGS sequence"/>
</dbReference>
<name>D2W5K5_NAEGR</name>
<dbReference type="RefSeq" id="XP_002668392.1">
    <property type="nucleotide sequence ID" value="XM_002668346.1"/>
</dbReference>